<dbReference type="RefSeq" id="WP_115270518.1">
    <property type="nucleotide sequence ID" value="NZ_CASFEE010000013.1"/>
</dbReference>
<dbReference type="InterPro" id="IPR013785">
    <property type="entry name" value="Aldolase_TIM"/>
</dbReference>
<evidence type="ECO:0000256" key="3">
    <source>
        <dbReference type="ARBA" id="ARBA00023002"/>
    </source>
</evidence>
<evidence type="ECO:0000256" key="1">
    <source>
        <dbReference type="ARBA" id="ARBA00022630"/>
    </source>
</evidence>
<dbReference type="EMBL" id="UGGU01000003">
    <property type="protein sequence ID" value="STO31845.1"/>
    <property type="molecule type" value="Genomic_DNA"/>
</dbReference>
<dbReference type="PANTHER" id="PTHR32332">
    <property type="entry name" value="2-NITROPROPANE DIOXYGENASE"/>
    <property type="match status" value="1"/>
</dbReference>
<proteinExistence type="predicted"/>
<dbReference type="PANTHER" id="PTHR32332:SF18">
    <property type="entry name" value="2-NITROPROPANE DIOXYGENASE"/>
    <property type="match status" value="1"/>
</dbReference>
<dbReference type="Gene3D" id="3.20.20.70">
    <property type="entry name" value="Aldolase class I"/>
    <property type="match status" value="1"/>
</dbReference>
<keyword evidence="2" id="KW-0288">FMN</keyword>
<dbReference type="SUPFAM" id="SSF51412">
    <property type="entry name" value="Inosine monophosphate dehydrogenase (IMPDH)"/>
    <property type="match status" value="1"/>
</dbReference>
<dbReference type="EC" id="1.13.12.16" evidence="4"/>
<dbReference type="InterPro" id="IPR004136">
    <property type="entry name" value="NMO"/>
</dbReference>
<dbReference type="CDD" id="cd04730">
    <property type="entry name" value="NPD_like"/>
    <property type="match status" value="1"/>
</dbReference>
<evidence type="ECO:0000256" key="2">
    <source>
        <dbReference type="ARBA" id="ARBA00022643"/>
    </source>
</evidence>
<dbReference type="Pfam" id="PF03060">
    <property type="entry name" value="NMO"/>
    <property type="match status" value="2"/>
</dbReference>
<keyword evidence="3 4" id="KW-0560">Oxidoreductase</keyword>
<keyword evidence="1" id="KW-0285">Flavoprotein</keyword>
<organism evidence="4 5">
    <name type="scientific">Fusobacterium necrogenes</name>
    <dbReference type="NCBI Taxonomy" id="858"/>
    <lineage>
        <taxon>Bacteria</taxon>
        <taxon>Fusobacteriati</taxon>
        <taxon>Fusobacteriota</taxon>
        <taxon>Fusobacteriia</taxon>
        <taxon>Fusobacteriales</taxon>
        <taxon>Fusobacteriaceae</taxon>
        <taxon>Fusobacterium</taxon>
    </lineage>
</organism>
<dbReference type="OrthoDB" id="9778912at2"/>
<evidence type="ECO:0000313" key="4">
    <source>
        <dbReference type="EMBL" id="STO31845.1"/>
    </source>
</evidence>
<keyword evidence="4" id="KW-0503">Monooxygenase</keyword>
<reference evidence="4 5" key="1">
    <citation type="submission" date="2018-06" db="EMBL/GenBank/DDBJ databases">
        <authorList>
            <consortium name="Pathogen Informatics"/>
            <person name="Doyle S."/>
        </authorList>
    </citation>
    <scope>NUCLEOTIDE SEQUENCE [LARGE SCALE GENOMIC DNA]</scope>
    <source>
        <strain evidence="4 5">NCTC10723</strain>
    </source>
</reference>
<dbReference type="Proteomes" id="UP000255328">
    <property type="component" value="Unassembled WGS sequence"/>
</dbReference>
<accession>A0A377GY37</accession>
<keyword evidence="5" id="KW-1185">Reference proteome</keyword>
<protein>
    <submittedName>
        <fullName evidence="4">Nitronate monooxygenase</fullName>
        <ecNumber evidence="4">1.13.12.16</ecNumber>
    </submittedName>
</protein>
<dbReference type="GO" id="GO:0018580">
    <property type="term" value="F:nitronate monooxygenase activity"/>
    <property type="evidence" value="ECO:0007669"/>
    <property type="project" value="UniProtKB-EC"/>
</dbReference>
<name>A0A377GY37_9FUSO</name>
<gene>
    <name evidence="4" type="ORF">NCTC10723_01305</name>
</gene>
<evidence type="ECO:0000313" key="5">
    <source>
        <dbReference type="Proteomes" id="UP000255328"/>
    </source>
</evidence>
<sequence length="312" mass="33597">MIKIGDLEIKVPIIQGGMAIRVSMAKLAAAVANEGGLGVIAGTTLSTDELKAEIKKARDMIVNEGGALGVNIMYAVTNFMELVKASIEAGIDVIIFGAGFSRDIFDVVKGTGVKVIPIVSTLKLAKISQKLGADAIVVEGGNAGGHLGTDLDSWDIMEEITQNIDIPVFGAGGVITPEDAERMLSLGVDGVQMGSRFVASNECEVDDYFKQMYVNAKEGDVVRMMSSAGLPANAIITPFVQKIIDENPDKPTKCIKCLKKCSYKFCVNERLVRGHNGDYNGGIFFAGRDAWKINEVLSVHEIFNRFKKVFKE</sequence>
<dbReference type="AlphaFoldDB" id="A0A377GY37"/>